<accession>A0AAD7WCX0</accession>
<organism evidence="2 3">
    <name type="scientific">Aldrovandia affinis</name>
    <dbReference type="NCBI Taxonomy" id="143900"/>
    <lineage>
        <taxon>Eukaryota</taxon>
        <taxon>Metazoa</taxon>
        <taxon>Chordata</taxon>
        <taxon>Craniata</taxon>
        <taxon>Vertebrata</taxon>
        <taxon>Euteleostomi</taxon>
        <taxon>Actinopterygii</taxon>
        <taxon>Neopterygii</taxon>
        <taxon>Teleostei</taxon>
        <taxon>Notacanthiformes</taxon>
        <taxon>Halosauridae</taxon>
        <taxon>Aldrovandia</taxon>
    </lineage>
</organism>
<keyword evidence="3" id="KW-1185">Reference proteome</keyword>
<comment type="caution">
    <text evidence="2">The sequence shown here is derived from an EMBL/GenBank/DDBJ whole genome shotgun (WGS) entry which is preliminary data.</text>
</comment>
<name>A0AAD7WCX0_9TELE</name>
<feature type="region of interest" description="Disordered" evidence="1">
    <location>
        <begin position="1"/>
        <end position="33"/>
    </location>
</feature>
<dbReference type="AlphaFoldDB" id="A0AAD7WCX0"/>
<dbReference type="Proteomes" id="UP001221898">
    <property type="component" value="Unassembled WGS sequence"/>
</dbReference>
<reference evidence="2" key="1">
    <citation type="journal article" date="2023" name="Science">
        <title>Genome structures resolve the early diversification of teleost fishes.</title>
        <authorList>
            <person name="Parey E."/>
            <person name="Louis A."/>
            <person name="Montfort J."/>
            <person name="Bouchez O."/>
            <person name="Roques C."/>
            <person name="Iampietro C."/>
            <person name="Lluch J."/>
            <person name="Castinel A."/>
            <person name="Donnadieu C."/>
            <person name="Desvignes T."/>
            <person name="Floi Bucao C."/>
            <person name="Jouanno E."/>
            <person name="Wen M."/>
            <person name="Mejri S."/>
            <person name="Dirks R."/>
            <person name="Jansen H."/>
            <person name="Henkel C."/>
            <person name="Chen W.J."/>
            <person name="Zahm M."/>
            <person name="Cabau C."/>
            <person name="Klopp C."/>
            <person name="Thompson A.W."/>
            <person name="Robinson-Rechavi M."/>
            <person name="Braasch I."/>
            <person name="Lecointre G."/>
            <person name="Bobe J."/>
            <person name="Postlethwait J.H."/>
            <person name="Berthelot C."/>
            <person name="Roest Crollius H."/>
            <person name="Guiguen Y."/>
        </authorList>
    </citation>
    <scope>NUCLEOTIDE SEQUENCE</scope>
    <source>
        <strain evidence="2">NC1722</strain>
    </source>
</reference>
<dbReference type="EMBL" id="JAINUG010000149">
    <property type="protein sequence ID" value="KAJ8392113.1"/>
    <property type="molecule type" value="Genomic_DNA"/>
</dbReference>
<proteinExistence type="predicted"/>
<protein>
    <submittedName>
        <fullName evidence="2">Uncharacterized protein</fullName>
    </submittedName>
</protein>
<evidence type="ECO:0000313" key="2">
    <source>
        <dbReference type="EMBL" id="KAJ8392113.1"/>
    </source>
</evidence>
<evidence type="ECO:0000313" key="3">
    <source>
        <dbReference type="Proteomes" id="UP001221898"/>
    </source>
</evidence>
<sequence>MLRAPMMKSGSVVRGPGMKALNHRPPNNGSSICRDNTILPGYYKHHNIDTLQTDSPPETINNHLNYVQLLFNESQHRARVQTAGTAPGF</sequence>
<evidence type="ECO:0000256" key="1">
    <source>
        <dbReference type="SAM" id="MobiDB-lite"/>
    </source>
</evidence>
<gene>
    <name evidence="2" type="ORF">AAFF_G00079190</name>
</gene>